<evidence type="ECO:0000313" key="2">
    <source>
        <dbReference type="EMBL" id="MCI02427.1"/>
    </source>
</evidence>
<evidence type="ECO:0000313" key="3">
    <source>
        <dbReference type="Proteomes" id="UP000265520"/>
    </source>
</evidence>
<evidence type="ECO:0000256" key="1">
    <source>
        <dbReference type="SAM" id="Coils"/>
    </source>
</evidence>
<feature type="coiled-coil region" evidence="1">
    <location>
        <begin position="4"/>
        <end position="65"/>
    </location>
</feature>
<protein>
    <submittedName>
        <fullName evidence="2">Structural maintenance of chromosomes protein</fullName>
    </submittedName>
</protein>
<keyword evidence="3" id="KW-1185">Reference proteome</keyword>
<feature type="non-terminal residue" evidence="2">
    <location>
        <position position="74"/>
    </location>
</feature>
<name>A0A392NRC4_9FABA</name>
<dbReference type="AlphaFoldDB" id="A0A392NRC4"/>
<comment type="caution">
    <text evidence="2">The sequence shown here is derived from an EMBL/GenBank/DDBJ whole genome shotgun (WGS) entry which is preliminary data.</text>
</comment>
<reference evidence="2 3" key="1">
    <citation type="journal article" date="2018" name="Front. Plant Sci.">
        <title>Red Clover (Trifolium pratense) and Zigzag Clover (T. medium) - A Picture of Genomic Similarities and Differences.</title>
        <authorList>
            <person name="Dluhosova J."/>
            <person name="Istvanek J."/>
            <person name="Nedelnik J."/>
            <person name="Repkova J."/>
        </authorList>
    </citation>
    <scope>NUCLEOTIDE SEQUENCE [LARGE SCALE GENOMIC DNA]</scope>
    <source>
        <strain evidence="3">cv. 10/8</strain>
        <tissue evidence="2">Leaf</tissue>
    </source>
</reference>
<dbReference type="EMBL" id="LXQA010049058">
    <property type="protein sequence ID" value="MCI02427.1"/>
    <property type="molecule type" value="Genomic_DNA"/>
</dbReference>
<dbReference type="Proteomes" id="UP000265520">
    <property type="component" value="Unassembled WGS sequence"/>
</dbReference>
<sequence>MNQAANLRKQSEAIRREAHIKKQEREAINRRIEQKKAKLKLMEEQDDLETELAKLVDQAAKCNIQRFHNAIKIK</sequence>
<keyword evidence="1" id="KW-0175">Coiled coil</keyword>
<proteinExistence type="predicted"/>
<organism evidence="2 3">
    <name type="scientific">Trifolium medium</name>
    <dbReference type="NCBI Taxonomy" id="97028"/>
    <lineage>
        <taxon>Eukaryota</taxon>
        <taxon>Viridiplantae</taxon>
        <taxon>Streptophyta</taxon>
        <taxon>Embryophyta</taxon>
        <taxon>Tracheophyta</taxon>
        <taxon>Spermatophyta</taxon>
        <taxon>Magnoliopsida</taxon>
        <taxon>eudicotyledons</taxon>
        <taxon>Gunneridae</taxon>
        <taxon>Pentapetalae</taxon>
        <taxon>rosids</taxon>
        <taxon>fabids</taxon>
        <taxon>Fabales</taxon>
        <taxon>Fabaceae</taxon>
        <taxon>Papilionoideae</taxon>
        <taxon>50 kb inversion clade</taxon>
        <taxon>NPAAA clade</taxon>
        <taxon>Hologalegina</taxon>
        <taxon>IRL clade</taxon>
        <taxon>Trifolieae</taxon>
        <taxon>Trifolium</taxon>
    </lineage>
</organism>
<accession>A0A392NRC4</accession>